<dbReference type="RefSeq" id="WP_338689905.1">
    <property type="nucleotide sequence ID" value="NZ_AP024702.1"/>
</dbReference>
<keyword evidence="3" id="KW-1185">Reference proteome</keyword>
<feature type="transmembrane region" description="Helical" evidence="1">
    <location>
        <begin position="73"/>
        <end position="95"/>
    </location>
</feature>
<keyword evidence="1" id="KW-0472">Membrane</keyword>
<dbReference type="Proteomes" id="UP001374893">
    <property type="component" value="Chromosome"/>
</dbReference>
<evidence type="ECO:0000313" key="3">
    <source>
        <dbReference type="Proteomes" id="UP001374893"/>
    </source>
</evidence>
<proteinExistence type="predicted"/>
<organism evidence="2 3">
    <name type="scientific">Haloferula helveola</name>
    <dbReference type="NCBI Taxonomy" id="490095"/>
    <lineage>
        <taxon>Bacteria</taxon>
        <taxon>Pseudomonadati</taxon>
        <taxon>Verrucomicrobiota</taxon>
        <taxon>Verrucomicrobiia</taxon>
        <taxon>Verrucomicrobiales</taxon>
        <taxon>Verrucomicrobiaceae</taxon>
        <taxon>Haloferula</taxon>
    </lineage>
</organism>
<accession>A0ABM7RCX7</accession>
<sequence length="115" mass="12418">MSAKTTCPECGAEFLKKTADSNGGYCLRCRPKKKREVDHESLADTMEIGLRLLLGFVFGCIFAGAGYGVGAMIWVGVGVLMALAGFPLGFLYGFFLPEINGFIRNCFRMFLGGGD</sequence>
<keyword evidence="1" id="KW-0812">Transmembrane</keyword>
<reference evidence="2 3" key="1">
    <citation type="submission" date="2021-06" db="EMBL/GenBank/DDBJ databases">
        <title>Complete genome of Haloferula helveola possessing various polysaccharide degrading enzymes.</title>
        <authorList>
            <person name="Takami H."/>
            <person name="Huang C."/>
            <person name="Hamasaki K."/>
        </authorList>
    </citation>
    <scope>NUCLEOTIDE SEQUENCE [LARGE SCALE GENOMIC DNA]</scope>
    <source>
        <strain evidence="2 3">CN-1</strain>
    </source>
</reference>
<gene>
    <name evidence="2" type="ORF">HAHE_15310</name>
</gene>
<protein>
    <submittedName>
        <fullName evidence="2">Uncharacterized protein</fullName>
    </submittedName>
</protein>
<evidence type="ECO:0000313" key="2">
    <source>
        <dbReference type="EMBL" id="BCX47623.1"/>
    </source>
</evidence>
<keyword evidence="1" id="KW-1133">Transmembrane helix</keyword>
<feature type="transmembrane region" description="Helical" evidence="1">
    <location>
        <begin position="48"/>
        <end position="67"/>
    </location>
</feature>
<dbReference type="EMBL" id="AP024702">
    <property type="protein sequence ID" value="BCX47623.1"/>
    <property type="molecule type" value="Genomic_DNA"/>
</dbReference>
<name>A0ABM7RCX7_9BACT</name>
<evidence type="ECO:0000256" key="1">
    <source>
        <dbReference type="SAM" id="Phobius"/>
    </source>
</evidence>